<evidence type="ECO:0000256" key="9">
    <source>
        <dbReference type="SAM" id="SignalP"/>
    </source>
</evidence>
<evidence type="ECO:0000256" key="3">
    <source>
        <dbReference type="ARBA" id="ARBA00013194"/>
    </source>
</evidence>
<dbReference type="EMBL" id="QGKU01000039">
    <property type="protein sequence ID" value="PWR02183.1"/>
    <property type="molecule type" value="Genomic_DNA"/>
</dbReference>
<organism evidence="11 12">
    <name type="scientific">Meridianimarinicoccus roseus</name>
    <dbReference type="NCBI Taxonomy" id="2072018"/>
    <lineage>
        <taxon>Bacteria</taxon>
        <taxon>Pseudomonadati</taxon>
        <taxon>Pseudomonadota</taxon>
        <taxon>Alphaproteobacteria</taxon>
        <taxon>Rhodobacterales</taxon>
        <taxon>Paracoccaceae</taxon>
        <taxon>Meridianimarinicoccus</taxon>
    </lineage>
</organism>
<dbReference type="InterPro" id="IPR027304">
    <property type="entry name" value="Trigger_fact/SurA_dom_sf"/>
</dbReference>
<keyword evidence="9" id="KW-0732">Signal</keyword>
<feature type="chain" id="PRO_5016068813" description="Parvulin-like PPIase" evidence="9">
    <location>
        <begin position="26"/>
        <end position="284"/>
    </location>
</feature>
<reference evidence="11 12" key="1">
    <citation type="submission" date="2018-05" db="EMBL/GenBank/DDBJ databases">
        <title>Rhodobacteraceae gen. nov., sp. nov. isolated from sea water.</title>
        <authorList>
            <person name="Ren Y."/>
        </authorList>
    </citation>
    <scope>NUCLEOTIDE SEQUENCE [LARGE SCALE GENOMIC DNA]</scope>
    <source>
        <strain evidence="11 12">TG-679</strain>
    </source>
</reference>
<feature type="signal peptide" evidence="9">
    <location>
        <begin position="1"/>
        <end position="25"/>
    </location>
</feature>
<evidence type="ECO:0000259" key="10">
    <source>
        <dbReference type="PROSITE" id="PS50198"/>
    </source>
</evidence>
<dbReference type="InterPro" id="IPR050245">
    <property type="entry name" value="PrsA_foldase"/>
</dbReference>
<evidence type="ECO:0000256" key="6">
    <source>
        <dbReference type="ARBA" id="ARBA00030642"/>
    </source>
</evidence>
<dbReference type="Proteomes" id="UP000245680">
    <property type="component" value="Unassembled WGS sequence"/>
</dbReference>
<comment type="similarity">
    <text evidence="2">Belongs to the PpiC/parvulin rotamase family.</text>
</comment>
<dbReference type="EC" id="5.2.1.8" evidence="3"/>
<keyword evidence="5 8" id="KW-0697">Rotamase</keyword>
<evidence type="ECO:0000256" key="5">
    <source>
        <dbReference type="ARBA" id="ARBA00023110"/>
    </source>
</evidence>
<dbReference type="Pfam" id="PF00639">
    <property type="entry name" value="Rotamase"/>
    <property type="match status" value="1"/>
</dbReference>
<dbReference type="SUPFAM" id="SSF54534">
    <property type="entry name" value="FKBP-like"/>
    <property type="match status" value="1"/>
</dbReference>
<gene>
    <name evidence="11" type="ORF">DKT77_13010</name>
</gene>
<feature type="domain" description="PpiC" evidence="10">
    <location>
        <begin position="136"/>
        <end position="225"/>
    </location>
</feature>
<evidence type="ECO:0000256" key="4">
    <source>
        <dbReference type="ARBA" id="ARBA00018370"/>
    </source>
</evidence>
<sequence length="284" mass="30551">MPIRPSLWLSPLCLAAAICGASAQAQEQATADTVIVTVNGVDITAGHLLMMRAQLPQQYQMLPDEALFDGLVDQAVQQQLLAGEVAALDRVSRLALDNQERNMRANSEAQRLFDARLTEEAVQAAYDARYADAAQGTEYNASHILVESLEDAEAVVAEIAGGADFAETARARSTGPSGPNGGNLGWFGAGMMVPEFEQAVVALAPGEVSAPVETQFGWHVIRLNEERLAEAPPLDEVRQEIVTELQQQILSERLTELEDAAEITRKSADEIAPGFLSDADLLQN</sequence>
<dbReference type="RefSeq" id="WP_109812136.1">
    <property type="nucleotide sequence ID" value="NZ_QGKU01000039.1"/>
</dbReference>
<evidence type="ECO:0000256" key="8">
    <source>
        <dbReference type="PROSITE-ProRule" id="PRU00278"/>
    </source>
</evidence>
<dbReference type="OrthoDB" id="14196at2"/>
<dbReference type="SUPFAM" id="SSF109998">
    <property type="entry name" value="Triger factor/SurA peptide-binding domain-like"/>
    <property type="match status" value="1"/>
</dbReference>
<comment type="catalytic activity">
    <reaction evidence="1">
        <text>[protein]-peptidylproline (omega=180) = [protein]-peptidylproline (omega=0)</text>
        <dbReference type="Rhea" id="RHEA:16237"/>
        <dbReference type="Rhea" id="RHEA-COMP:10747"/>
        <dbReference type="Rhea" id="RHEA-COMP:10748"/>
        <dbReference type="ChEBI" id="CHEBI:83833"/>
        <dbReference type="ChEBI" id="CHEBI:83834"/>
        <dbReference type="EC" id="5.2.1.8"/>
    </reaction>
</comment>
<proteinExistence type="inferred from homology"/>
<dbReference type="PANTHER" id="PTHR47245:SF2">
    <property type="entry name" value="PEPTIDYL-PROLYL CIS-TRANS ISOMERASE HP_0175-RELATED"/>
    <property type="match status" value="1"/>
</dbReference>
<name>A0A2V2LK32_9RHOB</name>
<keyword evidence="12" id="KW-1185">Reference proteome</keyword>
<dbReference type="PROSITE" id="PS50198">
    <property type="entry name" value="PPIC_PPIASE_2"/>
    <property type="match status" value="1"/>
</dbReference>
<dbReference type="PANTHER" id="PTHR47245">
    <property type="entry name" value="PEPTIDYLPROLYL ISOMERASE"/>
    <property type="match status" value="1"/>
</dbReference>
<evidence type="ECO:0000313" key="11">
    <source>
        <dbReference type="EMBL" id="PWR02183.1"/>
    </source>
</evidence>
<evidence type="ECO:0000256" key="2">
    <source>
        <dbReference type="ARBA" id="ARBA00007656"/>
    </source>
</evidence>
<dbReference type="InterPro" id="IPR000297">
    <property type="entry name" value="PPIase_PpiC"/>
</dbReference>
<protein>
    <recommendedName>
        <fullName evidence="4">Parvulin-like PPIase</fullName>
        <ecNumber evidence="3">5.2.1.8</ecNumber>
    </recommendedName>
    <alternativeName>
        <fullName evidence="6">Peptidyl-prolyl cis-trans isomerase plp</fullName>
    </alternativeName>
    <alternativeName>
        <fullName evidence="7">Rotamase plp</fullName>
    </alternativeName>
</protein>
<dbReference type="GO" id="GO:0003755">
    <property type="term" value="F:peptidyl-prolyl cis-trans isomerase activity"/>
    <property type="evidence" value="ECO:0007669"/>
    <property type="project" value="UniProtKB-KW"/>
</dbReference>
<dbReference type="Gene3D" id="3.10.50.40">
    <property type="match status" value="1"/>
</dbReference>
<accession>A0A2V2LK32</accession>
<evidence type="ECO:0000313" key="12">
    <source>
        <dbReference type="Proteomes" id="UP000245680"/>
    </source>
</evidence>
<comment type="caution">
    <text evidence="11">The sequence shown here is derived from an EMBL/GenBank/DDBJ whole genome shotgun (WGS) entry which is preliminary data.</text>
</comment>
<evidence type="ECO:0000256" key="1">
    <source>
        <dbReference type="ARBA" id="ARBA00000971"/>
    </source>
</evidence>
<dbReference type="AlphaFoldDB" id="A0A2V2LK32"/>
<keyword evidence="8 11" id="KW-0413">Isomerase</keyword>
<evidence type="ECO:0000256" key="7">
    <source>
        <dbReference type="ARBA" id="ARBA00031484"/>
    </source>
</evidence>
<dbReference type="InterPro" id="IPR046357">
    <property type="entry name" value="PPIase_dom_sf"/>
</dbReference>